<dbReference type="AlphaFoldDB" id="M3VGX3"/>
<proteinExistence type="predicted"/>
<organism evidence="1 2">
    <name type="scientific">Gordonia malaquae NBRC 108250</name>
    <dbReference type="NCBI Taxonomy" id="1223542"/>
    <lineage>
        <taxon>Bacteria</taxon>
        <taxon>Bacillati</taxon>
        <taxon>Actinomycetota</taxon>
        <taxon>Actinomycetes</taxon>
        <taxon>Mycobacteriales</taxon>
        <taxon>Gordoniaceae</taxon>
        <taxon>Gordonia</taxon>
    </lineage>
</organism>
<protein>
    <submittedName>
        <fullName evidence="1">Uncharacterized protein</fullName>
    </submittedName>
</protein>
<gene>
    <name evidence="1" type="ORF">GM1_031_00520</name>
</gene>
<accession>M3VGX3</accession>
<evidence type="ECO:0000313" key="2">
    <source>
        <dbReference type="Proteomes" id="UP000035009"/>
    </source>
</evidence>
<comment type="caution">
    <text evidence="1">The sequence shown here is derived from an EMBL/GenBank/DDBJ whole genome shotgun (WGS) entry which is preliminary data.</text>
</comment>
<keyword evidence="2" id="KW-1185">Reference proteome</keyword>
<name>M3VGX3_GORML</name>
<sequence length="590" mass="64577">MTLPEPHGFNPLIGLGYRPGFDCVVYQQHLPGPGGLSVRAFIVCSDGSNAVCFVTEDEPIELSDGGLDSFPELRMVLEKLMFGRVLVSADHSPLAWLVQASVAAVTGATASSGVDDGEDARWLIDQFMFREVAQRLSAIRAARNPMSTLMPVQRVRESILDALGVLDGLQWSDLDAVTLAPAMQIPSDDAWWWGAQGLVELEYVSMPRMADAVTFLTDKYPQALEALTTTLADFDARVDAGAARQLAGVRQMQGYIRHQFAAALVDGHPGSVVYGYQNEADGTAHVIARHPVPDSADRTGPDFTQVPDLYGADGVLWITQYPSQGMNWWAGFLERDGHSGITSGAADQGAEFGYLLDDPALLAAMRRVLTGEAVREQDRVGVIEWVGRCALFDLVDDIEQGRARETLLAALDDAVAGDPVEPAAGDRKAFDDDMLQRFTDLSIDVLFAQKVADVLLALANLIEDLPEPTDDPLELNVWWEEVAELIDALIDEASWTDYPIDDLSVLWNVPVVEARWWGQEGLAYLQSLHLADANESMLRLAMPVPAATPQMLRRWRQVFARVCPVQDDFIAERARLVAASRGFDNEAADA</sequence>
<dbReference type="EMBL" id="BAOP01000031">
    <property type="protein sequence ID" value="GAC81299.1"/>
    <property type="molecule type" value="Genomic_DNA"/>
</dbReference>
<dbReference type="Proteomes" id="UP000035009">
    <property type="component" value="Unassembled WGS sequence"/>
</dbReference>
<evidence type="ECO:0000313" key="1">
    <source>
        <dbReference type="EMBL" id="GAC81299.1"/>
    </source>
</evidence>
<reference evidence="1 2" key="1">
    <citation type="submission" date="2013-02" db="EMBL/GenBank/DDBJ databases">
        <title>Whole genome shotgun sequence of Gordonia malaquae NBRC 108250.</title>
        <authorList>
            <person name="Yoshida I."/>
            <person name="Hosoyama A."/>
            <person name="Tsuchikane K."/>
            <person name="Ando Y."/>
            <person name="Baba S."/>
            <person name="Ohji S."/>
            <person name="Hamada M."/>
            <person name="Tamura T."/>
            <person name="Yamazoe A."/>
            <person name="Yamazaki S."/>
            <person name="Fujita N."/>
        </authorList>
    </citation>
    <scope>NUCLEOTIDE SEQUENCE [LARGE SCALE GENOMIC DNA]</scope>
    <source>
        <strain evidence="1 2">NBRC 108250</strain>
    </source>
</reference>